<dbReference type="InterPro" id="IPR016035">
    <property type="entry name" value="Acyl_Trfase/lysoPLipase"/>
</dbReference>
<keyword evidence="1" id="KW-0596">Phosphopantetheine</keyword>
<dbReference type="SMART" id="SM00825">
    <property type="entry name" value="PKS_KS"/>
    <property type="match status" value="1"/>
</dbReference>
<dbReference type="AlphaFoldDB" id="A0A8H7KF07"/>
<dbReference type="Pfam" id="PF00109">
    <property type="entry name" value="ketoacyl-synt"/>
    <property type="match status" value="1"/>
</dbReference>
<dbReference type="InterPro" id="IPR014043">
    <property type="entry name" value="Acyl_transferase_dom"/>
</dbReference>
<dbReference type="InterPro" id="IPR020841">
    <property type="entry name" value="PKS_Beta-ketoAc_synthase_dom"/>
</dbReference>
<sequence length="407" mass="43600">MVYKHVAGIPMEQVSGSKTGVYAGSMADDYAQILARDMDVIPKYTASGVARAMLANRISWFYNLQGPSISMDSACSGSLMAFDFACQGLRNGDFNMLSAVVAGSSVVFAPDGTLSLMNMSFLSPNGRCHSFDERADGYSRGEGFGVVLLKRLRDAVSHNDKIRAVVRSTGSNQDGHTPGVTQPSGEAQAMLIKETYEKAGLSFGETRFFESHGTGTQLGDPIEADAIGSVFGPFRSPDEPLFIGALKSNVGHLGGGSGVAGVIKVVMILEKGLIPPNANFKKLNPNIDAEFLNLKGILAVLPIHSIPGGGVAWKSFAVVNSSNSLRSLRAFLSKPTSPDPKKDILFVFTGQGAQYRNMGAELLSHPLFEDIISRFDRHLSAFSCSWSVADLLRRPDTSTDVNDPEYS</sequence>
<comment type="caution">
    <text evidence="4">The sequence shown here is derived from an EMBL/GenBank/DDBJ whole genome shotgun (WGS) entry which is preliminary data.</text>
</comment>
<dbReference type="GO" id="GO:0004312">
    <property type="term" value="F:fatty acid synthase activity"/>
    <property type="evidence" value="ECO:0007669"/>
    <property type="project" value="TreeGrafter"/>
</dbReference>
<dbReference type="InterPro" id="IPR014030">
    <property type="entry name" value="Ketoacyl_synth_N"/>
</dbReference>
<dbReference type="CDD" id="cd00833">
    <property type="entry name" value="PKS"/>
    <property type="match status" value="1"/>
</dbReference>
<name>A0A8H7KF07_BIOOC</name>
<dbReference type="EMBL" id="JADCTT010000007">
    <property type="protein sequence ID" value="KAF9749492.1"/>
    <property type="molecule type" value="Genomic_DNA"/>
</dbReference>
<protein>
    <recommendedName>
        <fullName evidence="3">Ketosynthase family 3 (KS3) domain-containing protein</fullName>
    </recommendedName>
</protein>
<keyword evidence="2" id="KW-0597">Phosphoprotein</keyword>
<dbReference type="PANTHER" id="PTHR43775">
    <property type="entry name" value="FATTY ACID SYNTHASE"/>
    <property type="match status" value="1"/>
</dbReference>
<dbReference type="Pfam" id="PF00698">
    <property type="entry name" value="Acyl_transf_1"/>
    <property type="match status" value="1"/>
</dbReference>
<dbReference type="Pfam" id="PF02801">
    <property type="entry name" value="Ketoacyl-synt_C"/>
    <property type="match status" value="1"/>
</dbReference>
<organism evidence="4 5">
    <name type="scientific">Bionectria ochroleuca</name>
    <name type="common">Gliocladium roseum</name>
    <dbReference type="NCBI Taxonomy" id="29856"/>
    <lineage>
        <taxon>Eukaryota</taxon>
        <taxon>Fungi</taxon>
        <taxon>Dikarya</taxon>
        <taxon>Ascomycota</taxon>
        <taxon>Pezizomycotina</taxon>
        <taxon>Sordariomycetes</taxon>
        <taxon>Hypocreomycetidae</taxon>
        <taxon>Hypocreales</taxon>
        <taxon>Bionectriaceae</taxon>
        <taxon>Clonostachys</taxon>
    </lineage>
</organism>
<dbReference type="InterPro" id="IPR050091">
    <property type="entry name" value="PKS_NRPS_Biosynth_Enz"/>
</dbReference>
<evidence type="ECO:0000256" key="1">
    <source>
        <dbReference type="ARBA" id="ARBA00022450"/>
    </source>
</evidence>
<proteinExistence type="predicted"/>
<evidence type="ECO:0000259" key="3">
    <source>
        <dbReference type="PROSITE" id="PS52004"/>
    </source>
</evidence>
<dbReference type="InterPro" id="IPR016039">
    <property type="entry name" value="Thiolase-like"/>
</dbReference>
<accession>A0A8H7KF07</accession>
<evidence type="ECO:0000313" key="4">
    <source>
        <dbReference type="EMBL" id="KAF9749492.1"/>
    </source>
</evidence>
<evidence type="ECO:0000313" key="5">
    <source>
        <dbReference type="Proteomes" id="UP000616885"/>
    </source>
</evidence>
<dbReference type="GO" id="GO:0006633">
    <property type="term" value="P:fatty acid biosynthetic process"/>
    <property type="evidence" value="ECO:0007669"/>
    <property type="project" value="TreeGrafter"/>
</dbReference>
<dbReference type="PROSITE" id="PS52004">
    <property type="entry name" value="KS3_2"/>
    <property type="match status" value="1"/>
</dbReference>
<dbReference type="Proteomes" id="UP000616885">
    <property type="component" value="Unassembled WGS sequence"/>
</dbReference>
<dbReference type="SUPFAM" id="SSF53901">
    <property type="entry name" value="Thiolase-like"/>
    <property type="match status" value="1"/>
</dbReference>
<dbReference type="InterPro" id="IPR001227">
    <property type="entry name" value="Ac_transferase_dom_sf"/>
</dbReference>
<gene>
    <name evidence="4" type="ORF">IM811_015519</name>
</gene>
<dbReference type="PANTHER" id="PTHR43775:SF29">
    <property type="entry name" value="ASPERFURANONE POLYKETIDE SYNTHASE AFOG-RELATED"/>
    <property type="match status" value="1"/>
</dbReference>
<evidence type="ECO:0000256" key="2">
    <source>
        <dbReference type="ARBA" id="ARBA00022553"/>
    </source>
</evidence>
<dbReference type="GO" id="GO:0044550">
    <property type="term" value="P:secondary metabolite biosynthetic process"/>
    <property type="evidence" value="ECO:0007669"/>
    <property type="project" value="TreeGrafter"/>
</dbReference>
<dbReference type="Gene3D" id="3.40.366.10">
    <property type="entry name" value="Malonyl-Coenzyme A Acyl Carrier Protein, domain 2"/>
    <property type="match status" value="1"/>
</dbReference>
<reference evidence="4" key="1">
    <citation type="submission" date="2020-10" db="EMBL/GenBank/DDBJ databases">
        <title>High-Quality Genome Resource of Clonostachys rosea strain S41 by Oxford Nanopore Long-Read Sequencing.</title>
        <authorList>
            <person name="Wang H."/>
        </authorList>
    </citation>
    <scope>NUCLEOTIDE SEQUENCE</scope>
    <source>
        <strain evidence="4">S41</strain>
    </source>
</reference>
<feature type="domain" description="Ketosynthase family 3 (KS3)" evidence="3">
    <location>
        <begin position="1"/>
        <end position="308"/>
    </location>
</feature>
<dbReference type="InterPro" id="IPR014031">
    <property type="entry name" value="Ketoacyl_synth_C"/>
</dbReference>
<dbReference type="SUPFAM" id="SSF52151">
    <property type="entry name" value="FabD/lysophospholipase-like"/>
    <property type="match status" value="1"/>
</dbReference>
<dbReference type="Gene3D" id="3.40.47.10">
    <property type="match status" value="1"/>
</dbReference>